<dbReference type="EMBL" id="AWVH01000024">
    <property type="protein sequence ID" value="ERJ93581.1"/>
    <property type="molecule type" value="Genomic_DNA"/>
</dbReference>
<dbReference type="InterPro" id="IPR017911">
    <property type="entry name" value="MacB-like_ATP-bd"/>
</dbReference>
<dbReference type="GO" id="GO:0005524">
    <property type="term" value="F:ATP binding"/>
    <property type="evidence" value="ECO:0007669"/>
    <property type="project" value="UniProtKB-KW"/>
</dbReference>
<evidence type="ECO:0000259" key="5">
    <source>
        <dbReference type="PROSITE" id="PS50893"/>
    </source>
</evidence>
<keyword evidence="7" id="KW-1185">Reference proteome</keyword>
<evidence type="ECO:0000313" key="6">
    <source>
        <dbReference type="EMBL" id="ERJ93581.1"/>
    </source>
</evidence>
<proteinExistence type="inferred from homology"/>
<reference evidence="6 7" key="1">
    <citation type="submission" date="2013-08" db="EMBL/GenBank/DDBJ databases">
        <authorList>
            <person name="Weinstock G."/>
            <person name="Sodergren E."/>
            <person name="Wylie T."/>
            <person name="Fulton L."/>
            <person name="Fulton R."/>
            <person name="Fronick C."/>
            <person name="O'Laughlin M."/>
            <person name="Godfrey J."/>
            <person name="Miner T."/>
            <person name="Herter B."/>
            <person name="Appelbaum E."/>
            <person name="Cordes M."/>
            <person name="Lek S."/>
            <person name="Wollam A."/>
            <person name="Pepin K.H."/>
            <person name="Palsikar V.B."/>
            <person name="Mitreva M."/>
            <person name="Wilson R.K."/>
        </authorList>
    </citation>
    <scope>NUCLEOTIDE SEQUENCE [LARGE SCALE GENOMIC DNA]</scope>
    <source>
        <strain evidence="6 7">ATCC 700332</strain>
    </source>
</reference>
<keyword evidence="3" id="KW-0547">Nucleotide-binding</keyword>
<dbReference type="InterPro" id="IPR027417">
    <property type="entry name" value="P-loop_NTPase"/>
</dbReference>
<dbReference type="PROSITE" id="PS00675">
    <property type="entry name" value="SIGMA54_INTERACT_1"/>
    <property type="match status" value="1"/>
</dbReference>
<keyword evidence="6" id="KW-0449">Lipoprotein</keyword>
<evidence type="ECO:0000256" key="1">
    <source>
        <dbReference type="ARBA" id="ARBA00005417"/>
    </source>
</evidence>
<organism evidence="6 7">
    <name type="scientific">Treponema lecithinolyticum ATCC 700332</name>
    <dbReference type="NCBI Taxonomy" id="1321815"/>
    <lineage>
        <taxon>Bacteria</taxon>
        <taxon>Pseudomonadati</taxon>
        <taxon>Spirochaetota</taxon>
        <taxon>Spirochaetia</taxon>
        <taxon>Spirochaetales</taxon>
        <taxon>Treponemataceae</taxon>
        <taxon>Treponema</taxon>
    </lineage>
</organism>
<dbReference type="CDD" id="cd03255">
    <property type="entry name" value="ABC_MJ0796_LolCDE_FtsE"/>
    <property type="match status" value="1"/>
</dbReference>
<accession>A0ABN0P039</accession>
<comment type="caution">
    <text evidence="6">The sequence shown here is derived from an EMBL/GenBank/DDBJ whole genome shotgun (WGS) entry which is preliminary data.</text>
</comment>
<dbReference type="Pfam" id="PF00005">
    <property type="entry name" value="ABC_tran"/>
    <property type="match status" value="1"/>
</dbReference>
<evidence type="ECO:0000256" key="4">
    <source>
        <dbReference type="ARBA" id="ARBA00022840"/>
    </source>
</evidence>
<feature type="domain" description="ABC transporter" evidence="5">
    <location>
        <begin position="20"/>
        <end position="239"/>
    </location>
</feature>
<dbReference type="Proteomes" id="UP000016649">
    <property type="component" value="Unassembled WGS sequence"/>
</dbReference>
<keyword evidence="2" id="KW-0813">Transport</keyword>
<dbReference type="PROSITE" id="PS50893">
    <property type="entry name" value="ABC_TRANSPORTER_2"/>
    <property type="match status" value="1"/>
</dbReference>
<dbReference type="InterPro" id="IPR025662">
    <property type="entry name" value="Sigma_54_int_dom_ATP-bd_1"/>
</dbReference>
<dbReference type="InterPro" id="IPR003593">
    <property type="entry name" value="AAA+_ATPase"/>
</dbReference>
<evidence type="ECO:0000256" key="2">
    <source>
        <dbReference type="ARBA" id="ARBA00022448"/>
    </source>
</evidence>
<dbReference type="InterPro" id="IPR003439">
    <property type="entry name" value="ABC_transporter-like_ATP-bd"/>
</dbReference>
<dbReference type="SMART" id="SM00382">
    <property type="entry name" value="AAA"/>
    <property type="match status" value="1"/>
</dbReference>
<name>A0ABN0P039_TRELE</name>
<dbReference type="SUPFAM" id="SSF52540">
    <property type="entry name" value="P-loop containing nucleoside triphosphate hydrolases"/>
    <property type="match status" value="1"/>
</dbReference>
<dbReference type="PANTHER" id="PTHR42798">
    <property type="entry name" value="LIPOPROTEIN-RELEASING SYSTEM ATP-BINDING PROTEIN LOLD"/>
    <property type="match status" value="1"/>
</dbReference>
<comment type="similarity">
    <text evidence="1">Belongs to the ABC transporter superfamily.</text>
</comment>
<keyword evidence="4 6" id="KW-0067">ATP-binding</keyword>
<dbReference type="RefSeq" id="WP_021687088.1">
    <property type="nucleotide sequence ID" value="NZ_KI260564.1"/>
</dbReference>
<evidence type="ECO:0000256" key="3">
    <source>
        <dbReference type="ARBA" id="ARBA00022741"/>
    </source>
</evidence>
<sequence>MNDVQNDKQTEQNGGNLICIRGLEKTYAGTGERLTVLEDLSMDVAEGSKVVILGESGSGKSTLLNIIGGLDNATKGSVRVGNYEVNTLGENELTEYRSNFLGFIFQFHYLLKDFSALENVFLPLYMNGVPKKEAACRARQLLSDVGLEKRMYHLPSQLSGGERQRTAVARALVRSPRLVLADEPTGNLDPENARLVGDLLFSMVEKYKKTLVMVTHDVSLAERADRCCRIKQSRLTYDV</sequence>
<dbReference type="PANTHER" id="PTHR42798:SF7">
    <property type="entry name" value="ALPHA-D-RIBOSE 1-METHYLPHOSPHONATE 5-TRIPHOSPHATE SYNTHASE SUBUNIT PHNL"/>
    <property type="match status" value="1"/>
</dbReference>
<evidence type="ECO:0000313" key="7">
    <source>
        <dbReference type="Proteomes" id="UP000016649"/>
    </source>
</evidence>
<gene>
    <name evidence="6" type="ORF">HMPREF9193_00870</name>
</gene>
<dbReference type="Gene3D" id="3.40.50.300">
    <property type="entry name" value="P-loop containing nucleotide triphosphate hydrolases"/>
    <property type="match status" value="1"/>
</dbReference>
<protein>
    <submittedName>
        <fullName evidence="6">Lipoprotein releasing system, ATP-binding protein</fullName>
    </submittedName>
</protein>